<evidence type="ECO:0000313" key="5">
    <source>
        <dbReference type="Proteomes" id="UP000054023"/>
    </source>
</evidence>
<evidence type="ECO:0000256" key="2">
    <source>
        <dbReference type="SAM" id="Phobius"/>
    </source>
</evidence>
<keyword evidence="2" id="KW-0472">Membrane</keyword>
<keyword evidence="5" id="KW-1185">Reference proteome</keyword>
<feature type="transmembrane region" description="Helical" evidence="2">
    <location>
        <begin position="332"/>
        <end position="354"/>
    </location>
</feature>
<dbReference type="InterPro" id="IPR012429">
    <property type="entry name" value="HGSNAT_cat"/>
</dbReference>
<feature type="region of interest" description="Disordered" evidence="1">
    <location>
        <begin position="1"/>
        <end position="27"/>
    </location>
</feature>
<feature type="domain" description="Heparan-alpha-glucosaminide N-acetyltransferase catalytic" evidence="3">
    <location>
        <begin position="30"/>
        <end position="231"/>
    </location>
</feature>
<evidence type="ECO:0000256" key="1">
    <source>
        <dbReference type="SAM" id="MobiDB-lite"/>
    </source>
</evidence>
<name>A0A0W8IIZ9_9MICC</name>
<sequence length="411" mass="43231">MRGTRSRSPATVPATPTSAGAAPGGTRRRRLTGVDAARGLALLGMMAIHILPSWNEDGDPTLVWSAFSGVAATLFALLAGLTLAFLTGGSRPLSGGALTASRAGLLVRAALIAVLGMLLAAVDPPAAIILVYYGVMFLLAIPLLRLSARALAALAVGIAVLGPILVHLTRDVLPDLSGYDPTLTTLFTEPVTFLSVVLFTGSFPVIPWMAYVCAGLALGRLDLRDKRTALRLFAAGVLTALGAWLTSALLQGPLGGREQLMAATPWSATEIQDFLIWGPLPELPTTTWWWLTVLAPYTAAPFEVFHSLGVAAAALGAMLLIGRFAGRALRPLTAIGSMTLTLYSAHLLLLATGLLAQAPWASFIVQTTAAVGFAMIWLHFKDSGPLERGVTVATRAVRDRVYTRIQRKAPG</sequence>
<feature type="compositionally biased region" description="Low complexity" evidence="1">
    <location>
        <begin position="1"/>
        <end position="25"/>
    </location>
</feature>
<evidence type="ECO:0000313" key="4">
    <source>
        <dbReference type="EMBL" id="KUG59816.1"/>
    </source>
</evidence>
<feature type="transmembrane region" description="Helical" evidence="2">
    <location>
        <begin position="190"/>
        <end position="218"/>
    </location>
</feature>
<organism evidence="4 5">
    <name type="scientific">Nesterenkonia jeotgali</name>
    <dbReference type="NCBI Taxonomy" id="317018"/>
    <lineage>
        <taxon>Bacteria</taxon>
        <taxon>Bacillati</taxon>
        <taxon>Actinomycetota</taxon>
        <taxon>Actinomycetes</taxon>
        <taxon>Micrococcales</taxon>
        <taxon>Micrococcaceae</taxon>
        <taxon>Nesterenkonia</taxon>
    </lineage>
</organism>
<comment type="caution">
    <text evidence="4">The sequence shown here is derived from an EMBL/GenBank/DDBJ whole genome shotgun (WGS) entry which is preliminary data.</text>
</comment>
<proteinExistence type="predicted"/>
<dbReference type="Pfam" id="PF07786">
    <property type="entry name" value="HGSNAT_cat"/>
    <property type="match status" value="1"/>
</dbReference>
<feature type="transmembrane region" description="Helical" evidence="2">
    <location>
        <begin position="66"/>
        <end position="88"/>
    </location>
</feature>
<gene>
    <name evidence="4" type="ORF">AVL63_12165</name>
</gene>
<dbReference type="AlphaFoldDB" id="A0A0W8IIZ9"/>
<feature type="transmembrane region" description="Helical" evidence="2">
    <location>
        <begin position="100"/>
        <end position="120"/>
    </location>
</feature>
<feature type="transmembrane region" description="Helical" evidence="2">
    <location>
        <begin position="36"/>
        <end position="54"/>
    </location>
</feature>
<dbReference type="Proteomes" id="UP000054023">
    <property type="component" value="Unassembled WGS sequence"/>
</dbReference>
<feature type="transmembrane region" description="Helical" evidence="2">
    <location>
        <begin position="304"/>
        <end position="325"/>
    </location>
</feature>
<feature type="transmembrane region" description="Helical" evidence="2">
    <location>
        <begin position="151"/>
        <end position="170"/>
    </location>
</feature>
<keyword evidence="2" id="KW-0812">Transmembrane</keyword>
<protein>
    <recommendedName>
        <fullName evidence="3">Heparan-alpha-glucosaminide N-acetyltransferase catalytic domain-containing protein</fullName>
    </recommendedName>
</protein>
<dbReference type="EMBL" id="LQBM01000002">
    <property type="protein sequence ID" value="KUG59816.1"/>
    <property type="molecule type" value="Genomic_DNA"/>
</dbReference>
<reference evidence="5" key="1">
    <citation type="submission" date="2015-12" db="EMBL/GenBank/DDBJ databases">
        <authorList>
            <person name="Nair G.R."/>
            <person name="Kaur G."/>
            <person name="Mayilraj S."/>
        </authorList>
    </citation>
    <scope>NUCLEOTIDE SEQUENCE [LARGE SCALE GENOMIC DNA]</scope>
    <source>
        <strain evidence="5">CD08_7</strain>
    </source>
</reference>
<feature type="transmembrane region" description="Helical" evidence="2">
    <location>
        <begin position="360"/>
        <end position="380"/>
    </location>
</feature>
<evidence type="ECO:0000259" key="3">
    <source>
        <dbReference type="Pfam" id="PF07786"/>
    </source>
</evidence>
<keyword evidence="2" id="KW-1133">Transmembrane helix</keyword>
<feature type="transmembrane region" description="Helical" evidence="2">
    <location>
        <begin position="230"/>
        <end position="250"/>
    </location>
</feature>
<feature type="transmembrane region" description="Helical" evidence="2">
    <location>
        <begin position="126"/>
        <end position="144"/>
    </location>
</feature>
<accession>A0A0W8IIZ9</accession>